<keyword evidence="4" id="KW-0547">Nucleotide-binding</keyword>
<dbReference type="Pfam" id="PF00625">
    <property type="entry name" value="Guanylate_kin"/>
    <property type="match status" value="1"/>
</dbReference>
<evidence type="ECO:0000313" key="9">
    <source>
        <dbReference type="Proteomes" id="UP000785679"/>
    </source>
</evidence>
<dbReference type="InterPro" id="IPR027417">
    <property type="entry name" value="P-loop_NTPase"/>
</dbReference>
<evidence type="ECO:0000256" key="3">
    <source>
        <dbReference type="ARBA" id="ARBA00022679"/>
    </source>
</evidence>
<dbReference type="EMBL" id="RRYP01013841">
    <property type="protein sequence ID" value="TNV76298.1"/>
    <property type="molecule type" value="Genomic_DNA"/>
</dbReference>
<accession>A0A8J8NJL2</accession>
<organism evidence="8 9">
    <name type="scientific">Halteria grandinella</name>
    <dbReference type="NCBI Taxonomy" id="5974"/>
    <lineage>
        <taxon>Eukaryota</taxon>
        <taxon>Sar</taxon>
        <taxon>Alveolata</taxon>
        <taxon>Ciliophora</taxon>
        <taxon>Intramacronucleata</taxon>
        <taxon>Spirotrichea</taxon>
        <taxon>Stichotrichia</taxon>
        <taxon>Sporadotrichida</taxon>
        <taxon>Halteriidae</taxon>
        <taxon>Halteria</taxon>
    </lineage>
</organism>
<name>A0A8J8NJL2_HALGN</name>
<keyword evidence="9" id="KW-1185">Reference proteome</keyword>
<evidence type="ECO:0000313" key="8">
    <source>
        <dbReference type="EMBL" id="TNV76298.1"/>
    </source>
</evidence>
<evidence type="ECO:0000259" key="7">
    <source>
        <dbReference type="PROSITE" id="PS50052"/>
    </source>
</evidence>
<dbReference type="PANTHER" id="PTHR23117">
    <property type="entry name" value="GUANYLATE KINASE-RELATED"/>
    <property type="match status" value="1"/>
</dbReference>
<dbReference type="PROSITE" id="PS00856">
    <property type="entry name" value="GUANYLATE_KINASE_1"/>
    <property type="match status" value="1"/>
</dbReference>
<dbReference type="EC" id="2.7.4.8" evidence="2"/>
<comment type="caution">
    <text evidence="8">The sequence shown here is derived from an EMBL/GenBank/DDBJ whole genome shotgun (WGS) entry which is preliminary data.</text>
</comment>
<evidence type="ECO:0000256" key="5">
    <source>
        <dbReference type="ARBA" id="ARBA00022777"/>
    </source>
</evidence>
<dbReference type="GO" id="GO:0005524">
    <property type="term" value="F:ATP binding"/>
    <property type="evidence" value="ECO:0007669"/>
    <property type="project" value="UniProtKB-KW"/>
</dbReference>
<dbReference type="PANTHER" id="PTHR23117:SF13">
    <property type="entry name" value="GUANYLATE KINASE"/>
    <property type="match status" value="1"/>
</dbReference>
<evidence type="ECO:0000256" key="1">
    <source>
        <dbReference type="ARBA" id="ARBA00005790"/>
    </source>
</evidence>
<keyword evidence="6" id="KW-0067">ATP-binding</keyword>
<dbReference type="Proteomes" id="UP000785679">
    <property type="component" value="Unassembled WGS sequence"/>
</dbReference>
<dbReference type="SMART" id="SM00072">
    <property type="entry name" value="GuKc"/>
    <property type="match status" value="1"/>
</dbReference>
<keyword evidence="5" id="KW-0418">Kinase</keyword>
<reference evidence="8" key="1">
    <citation type="submission" date="2019-06" db="EMBL/GenBank/DDBJ databases">
        <authorList>
            <person name="Zheng W."/>
        </authorList>
    </citation>
    <scope>NUCLEOTIDE SEQUENCE</scope>
    <source>
        <strain evidence="8">QDHG01</strain>
    </source>
</reference>
<dbReference type="PROSITE" id="PS50052">
    <property type="entry name" value="GUANYLATE_KINASE_2"/>
    <property type="match status" value="1"/>
</dbReference>
<keyword evidence="3" id="KW-0808">Transferase</keyword>
<dbReference type="InterPro" id="IPR020590">
    <property type="entry name" value="Guanylate_kinase_CS"/>
</dbReference>
<gene>
    <name evidence="8" type="ORF">FGO68_gene10243</name>
</gene>
<evidence type="ECO:0000256" key="4">
    <source>
        <dbReference type="ARBA" id="ARBA00022741"/>
    </source>
</evidence>
<dbReference type="InterPro" id="IPR017665">
    <property type="entry name" value="Guanylate_kinase"/>
</dbReference>
<dbReference type="InterPro" id="IPR008144">
    <property type="entry name" value="Guanylate_kin-like_dom"/>
</dbReference>
<sequence length="268" mass="30669">MELLYSKSNSTVTEETYFDQTSVSLLSALQSDVTGEMVEDRERFRVLIKANQALCQSSLTSDTIIESMKQDWKLYRPLVVVGPSGVGKGTLIAKLIAKYPSKFGFSVSYTTRAPRSGEEHGKDYFYVNHEVFEQKIANDDFIEHCKVHSNFYGTEKHQIREMSEKSIIPILDIDIQGAKKMFKAFPDTNFIFICPPSIKQQRARLDLRATDSQEQRDIRIANSFGEIQECISSWQMIQYRIVNDDLTRATQTFLGVIESLYTQELGLE</sequence>
<dbReference type="CDD" id="cd00071">
    <property type="entry name" value="GMPK"/>
    <property type="match status" value="1"/>
</dbReference>
<dbReference type="Gene3D" id="3.40.50.300">
    <property type="entry name" value="P-loop containing nucleotide triphosphate hydrolases"/>
    <property type="match status" value="1"/>
</dbReference>
<comment type="similarity">
    <text evidence="1">Belongs to the guanylate kinase family.</text>
</comment>
<evidence type="ECO:0000256" key="2">
    <source>
        <dbReference type="ARBA" id="ARBA00012961"/>
    </source>
</evidence>
<dbReference type="AlphaFoldDB" id="A0A8J8NJL2"/>
<protein>
    <recommendedName>
        <fullName evidence="2">guanylate kinase</fullName>
        <ecNumber evidence="2">2.7.4.8</ecNumber>
    </recommendedName>
</protein>
<dbReference type="SUPFAM" id="SSF52540">
    <property type="entry name" value="P-loop containing nucleoside triphosphate hydrolases"/>
    <property type="match status" value="1"/>
</dbReference>
<dbReference type="InterPro" id="IPR008145">
    <property type="entry name" value="GK/Ca_channel_bsu"/>
</dbReference>
<dbReference type="OrthoDB" id="6334211at2759"/>
<evidence type="ECO:0000256" key="6">
    <source>
        <dbReference type="ARBA" id="ARBA00022840"/>
    </source>
</evidence>
<dbReference type="GO" id="GO:0004385">
    <property type="term" value="F:GMP kinase activity"/>
    <property type="evidence" value="ECO:0007669"/>
    <property type="project" value="UniProtKB-EC"/>
</dbReference>
<dbReference type="GO" id="GO:0005829">
    <property type="term" value="C:cytosol"/>
    <property type="evidence" value="ECO:0007669"/>
    <property type="project" value="TreeGrafter"/>
</dbReference>
<feature type="domain" description="Guanylate kinase-like" evidence="7">
    <location>
        <begin position="75"/>
        <end position="258"/>
    </location>
</feature>
<proteinExistence type="inferred from homology"/>
<dbReference type="NCBIfam" id="TIGR03263">
    <property type="entry name" value="guanyl_kin"/>
    <property type="match status" value="1"/>
</dbReference>